<dbReference type="Pfam" id="PF16854">
    <property type="entry name" value="VPS53_C"/>
    <property type="match status" value="1"/>
</dbReference>
<reference evidence="11 12" key="1">
    <citation type="journal article" date="2021" name="Sci. Rep.">
        <title>The genome of the diatom Chaetoceros tenuissimus carries an ancient integrated fragment of an extant virus.</title>
        <authorList>
            <person name="Hongo Y."/>
            <person name="Kimura K."/>
            <person name="Takaki Y."/>
            <person name="Yoshida Y."/>
            <person name="Baba S."/>
            <person name="Kobayashi G."/>
            <person name="Nagasaki K."/>
            <person name="Hano T."/>
            <person name="Tomaru Y."/>
        </authorList>
    </citation>
    <scope>NUCLEOTIDE SEQUENCE [LARGE SCALE GENOMIC DNA]</scope>
    <source>
        <strain evidence="11 12">NIES-3715</strain>
    </source>
</reference>
<dbReference type="EMBL" id="BLLK01000046">
    <property type="protein sequence ID" value="GFH52942.1"/>
    <property type="molecule type" value="Genomic_DNA"/>
</dbReference>
<feature type="compositionally biased region" description="Basic and acidic residues" evidence="8">
    <location>
        <begin position="274"/>
        <end position="284"/>
    </location>
</feature>
<dbReference type="InterPro" id="IPR038260">
    <property type="entry name" value="Vps53_C_sf"/>
</dbReference>
<comment type="subcellular location">
    <subcellularLocation>
        <location evidence="2">Endosome membrane</location>
        <topology evidence="2">Peripheral membrane protein</topology>
    </subcellularLocation>
    <subcellularLocation>
        <location evidence="1">Golgi apparatus</location>
        <location evidence="1">trans-Golgi network membrane</location>
        <topology evidence="1">Peripheral membrane protein</topology>
    </subcellularLocation>
</comment>
<feature type="domain" description="Vps53 N-terminal" evidence="9">
    <location>
        <begin position="56"/>
        <end position="251"/>
    </location>
</feature>
<dbReference type="InterPro" id="IPR007234">
    <property type="entry name" value="Vps53_N"/>
</dbReference>
<evidence type="ECO:0000256" key="7">
    <source>
        <dbReference type="SAM" id="Coils"/>
    </source>
</evidence>
<gene>
    <name evidence="11" type="ORF">CTEN210_09418</name>
</gene>
<dbReference type="PANTHER" id="PTHR12820:SF0">
    <property type="entry name" value="VACUOLAR PROTEIN SORTING-ASSOCIATED PROTEIN 53 HOMOLOG"/>
    <property type="match status" value="1"/>
</dbReference>
<evidence type="ECO:0000259" key="10">
    <source>
        <dbReference type="Pfam" id="PF16854"/>
    </source>
</evidence>
<keyword evidence="12" id="KW-1185">Reference proteome</keyword>
<evidence type="ECO:0000256" key="6">
    <source>
        <dbReference type="ARBA" id="ARBA00023136"/>
    </source>
</evidence>
<comment type="caution">
    <text evidence="11">The sequence shown here is derived from an EMBL/GenBank/DDBJ whole genome shotgun (WGS) entry which is preliminary data.</text>
</comment>
<evidence type="ECO:0000256" key="4">
    <source>
        <dbReference type="ARBA" id="ARBA00022753"/>
    </source>
</evidence>
<keyword evidence="4" id="KW-0967">Endosome</keyword>
<evidence type="ECO:0000256" key="5">
    <source>
        <dbReference type="ARBA" id="ARBA00023034"/>
    </source>
</evidence>
<feature type="region of interest" description="Disordered" evidence="8">
    <location>
        <begin position="342"/>
        <end position="382"/>
    </location>
</feature>
<keyword evidence="7" id="KW-0175">Coiled coil</keyword>
<evidence type="ECO:0000259" key="9">
    <source>
        <dbReference type="Pfam" id="PF04100"/>
    </source>
</evidence>
<feature type="coiled-coil region" evidence="7">
    <location>
        <begin position="127"/>
        <end position="168"/>
    </location>
</feature>
<dbReference type="InterPro" id="IPR031745">
    <property type="entry name" value="Vps53_C"/>
</dbReference>
<dbReference type="GO" id="GO:0010008">
    <property type="term" value="C:endosome membrane"/>
    <property type="evidence" value="ECO:0007669"/>
    <property type="project" value="UniProtKB-SubCell"/>
</dbReference>
<evidence type="ECO:0000313" key="12">
    <source>
        <dbReference type="Proteomes" id="UP001054902"/>
    </source>
</evidence>
<feature type="domain" description="Vps53 N-terminal" evidence="9">
    <location>
        <begin position="378"/>
        <end position="600"/>
    </location>
</feature>
<evidence type="ECO:0000256" key="1">
    <source>
        <dbReference type="ARBA" id="ARBA00004150"/>
    </source>
</evidence>
<dbReference type="InterPro" id="IPR039766">
    <property type="entry name" value="Vps53"/>
</dbReference>
<protein>
    <recommendedName>
        <fullName evidence="13">Vps53 N-terminal domain-containing protein</fullName>
    </recommendedName>
</protein>
<feature type="domain" description="Vps53 C-terminal" evidence="10">
    <location>
        <begin position="841"/>
        <end position="931"/>
    </location>
</feature>
<dbReference type="GO" id="GO:0005829">
    <property type="term" value="C:cytosol"/>
    <property type="evidence" value="ECO:0007669"/>
    <property type="project" value="GOC"/>
</dbReference>
<keyword evidence="6" id="KW-0472">Membrane</keyword>
<evidence type="ECO:0000256" key="2">
    <source>
        <dbReference type="ARBA" id="ARBA00004481"/>
    </source>
</evidence>
<dbReference type="Proteomes" id="UP001054902">
    <property type="component" value="Unassembled WGS sequence"/>
</dbReference>
<feature type="region of interest" description="Disordered" evidence="8">
    <location>
        <begin position="524"/>
        <end position="553"/>
    </location>
</feature>
<feature type="region of interest" description="Disordered" evidence="8">
    <location>
        <begin position="261"/>
        <end position="302"/>
    </location>
</feature>
<dbReference type="AlphaFoldDB" id="A0AAD3CVS0"/>
<dbReference type="GO" id="GO:0000938">
    <property type="term" value="C:GARP complex"/>
    <property type="evidence" value="ECO:0007669"/>
    <property type="project" value="InterPro"/>
</dbReference>
<dbReference type="Pfam" id="PF04100">
    <property type="entry name" value="Vps53_N"/>
    <property type="match status" value="2"/>
</dbReference>
<evidence type="ECO:0000313" key="11">
    <source>
        <dbReference type="EMBL" id="GFH52942.1"/>
    </source>
</evidence>
<dbReference type="GO" id="GO:0042147">
    <property type="term" value="P:retrograde transport, endosome to Golgi"/>
    <property type="evidence" value="ECO:0007669"/>
    <property type="project" value="InterPro"/>
</dbReference>
<sequence>MASEGNGTKVPLAQDPEALIDTIDTFSTRNIQASKASTGNDQGNSKHGNDTSSSSSFDPVDFLNHHYKTEASLISALPTLRSTLDKRLTTLDESISSTIQKQSDLADLTLSDVTRAKNAVRQLHQRVTTVQQKARQSEQAVQEITKEMKRLDNAKKHLSKTITALKRLHMLLHAVKQLRYSVRYSDPPDYKNAANLIDAVQLLLGHFDGYMNSVEKMRLVKNDVEKMRADLNEGILFSFRVAGFGGTKALEMKQRDLDKLKKNKKKPSVPQFDNDGHTQAKLETDGDSSGEPPKGTIPLPPSSLKDACHVIDALGEGKRKAFMKTFCGDHLEPYIQLFHPQNNTSAGGAHSATQQKPSFKINSTSPTADEKENSALSNPNPASLDQIERRYAWYRRMLRELDESFPNVFPKHWNMEYHMTYAFLSESSKHILLLFSSKEGSNKALRDRDCENVSVLLKALQKTMLFEKEMTAWLQREYDTKFDDGLTDDGEKKQVLGEDGEPLEFDASGKAVAAGSAEGIRIKYERQMNDRKKKEEAKNKQPDENDDLDMTHFNRNNDKPVVVAPLIGVASCAFEKFMSPYIALEEENMAEQLKEAVSDKTVDSRGEVPVFTSSTNLFLYIKNSITRCTTLTKGKTLFLLYRAFQRTLRKYAKVLASKYPSPLSGPAAAIGGLSIAGLTAGSSSGIKDIYRIPNGEETTICYVIDTCEYCSETVEALQDLIVDKVEEKYKSKIDMSGEEEAFHDVSAKGIKVLVAGLVHRTDQAFKGMYKIDWSAIDAVGEESPYVRSMHNEVQPFVVSVKQGLPNSYFRNFCDQFAMMFTNAFYNTITRQKRISESGTQQLLLDVYNLKTLLLKLPVLEKKESTSGSPGKQVGSSIAPAMYTKMVTKQFQRIETLLKLVGTPTELLIDVFKVQWQGGSAMDLQTVMNLKGLKRNDQASMLEKFGVDPITAMKNTANINDNIQTLQDKSSDVAAKVNNDLKEMREKVERFRGAFR</sequence>
<evidence type="ECO:0008006" key="13">
    <source>
        <dbReference type="Google" id="ProtNLM"/>
    </source>
</evidence>
<name>A0AAD3CVS0_9STRA</name>
<dbReference type="PANTHER" id="PTHR12820">
    <property type="entry name" value="VACUOLAR SORTING PROTEIN 53"/>
    <property type="match status" value="1"/>
</dbReference>
<evidence type="ECO:0000256" key="8">
    <source>
        <dbReference type="SAM" id="MobiDB-lite"/>
    </source>
</evidence>
<feature type="region of interest" description="Disordered" evidence="8">
    <location>
        <begin position="34"/>
        <end position="57"/>
    </location>
</feature>
<evidence type="ECO:0000256" key="3">
    <source>
        <dbReference type="ARBA" id="ARBA00008628"/>
    </source>
</evidence>
<feature type="compositionally biased region" description="Polar residues" evidence="8">
    <location>
        <begin position="342"/>
        <end position="367"/>
    </location>
</feature>
<dbReference type="Gene3D" id="1.10.357.110">
    <property type="entry name" value="Vacuolar protein sorting-associated protein 53, C-terminus"/>
    <property type="match status" value="1"/>
</dbReference>
<proteinExistence type="inferred from homology"/>
<comment type="similarity">
    <text evidence="3">Belongs to the VPS53 family.</text>
</comment>
<accession>A0AAD3CVS0</accession>
<organism evidence="11 12">
    <name type="scientific">Chaetoceros tenuissimus</name>
    <dbReference type="NCBI Taxonomy" id="426638"/>
    <lineage>
        <taxon>Eukaryota</taxon>
        <taxon>Sar</taxon>
        <taxon>Stramenopiles</taxon>
        <taxon>Ochrophyta</taxon>
        <taxon>Bacillariophyta</taxon>
        <taxon>Coscinodiscophyceae</taxon>
        <taxon>Chaetocerotophycidae</taxon>
        <taxon>Chaetocerotales</taxon>
        <taxon>Chaetocerotaceae</taxon>
        <taxon>Chaetoceros</taxon>
    </lineage>
</organism>
<keyword evidence="5" id="KW-0333">Golgi apparatus</keyword>